<name>A0A0M0K9Z7_9EUKA</name>
<evidence type="ECO:0000313" key="1">
    <source>
        <dbReference type="EMBL" id="KOO35645.1"/>
    </source>
</evidence>
<reference evidence="2" key="1">
    <citation type="journal article" date="2015" name="PLoS Genet.">
        <title>Genome Sequence and Transcriptome Analyses of Chrysochromulina tobin: Metabolic Tools for Enhanced Algal Fitness in the Prominent Order Prymnesiales (Haptophyceae).</title>
        <authorList>
            <person name="Hovde B.T."/>
            <person name="Deodato C.R."/>
            <person name="Hunsperger H.M."/>
            <person name="Ryken S.A."/>
            <person name="Yost W."/>
            <person name="Jha R.K."/>
            <person name="Patterson J."/>
            <person name="Monnat R.J. Jr."/>
            <person name="Barlow S.B."/>
            <person name="Starkenburg S.R."/>
            <person name="Cattolico R.A."/>
        </authorList>
    </citation>
    <scope>NUCLEOTIDE SEQUENCE</scope>
    <source>
        <strain evidence="2">CCMP291</strain>
    </source>
</reference>
<dbReference type="Gene3D" id="1.10.238.10">
    <property type="entry name" value="EF-hand"/>
    <property type="match status" value="1"/>
</dbReference>
<proteinExistence type="predicted"/>
<keyword evidence="1" id="KW-0282">Flagellum</keyword>
<keyword evidence="1" id="KW-0969">Cilium</keyword>
<accession>A0A0M0K9Z7</accession>
<dbReference type="EMBL" id="JWZX01000796">
    <property type="protein sequence ID" value="KOO35645.1"/>
    <property type="molecule type" value="Genomic_DNA"/>
</dbReference>
<keyword evidence="1" id="KW-0966">Cell projection</keyword>
<dbReference type="AlphaFoldDB" id="A0A0M0K9Z7"/>
<gene>
    <name evidence="1" type="ORF">Ctob_008684</name>
</gene>
<keyword evidence="2" id="KW-1185">Reference proteome</keyword>
<evidence type="ECO:0000313" key="2">
    <source>
        <dbReference type="Proteomes" id="UP000037460"/>
    </source>
</evidence>
<organism evidence="1 2">
    <name type="scientific">Chrysochromulina tobinii</name>
    <dbReference type="NCBI Taxonomy" id="1460289"/>
    <lineage>
        <taxon>Eukaryota</taxon>
        <taxon>Haptista</taxon>
        <taxon>Haptophyta</taxon>
        <taxon>Prymnesiophyceae</taxon>
        <taxon>Prymnesiales</taxon>
        <taxon>Chrysochromulinaceae</taxon>
        <taxon>Chrysochromulina</taxon>
    </lineage>
</organism>
<dbReference type="Proteomes" id="UP000037460">
    <property type="component" value="Unassembled WGS sequence"/>
</dbReference>
<sequence length="303" mass="33475">MPQEKPAWMEYARELKIMRADTRGKHNNEFASKNMLDELFDNADGPDKAGMGVLTFIEIKKALMDELNDRTRLKNSDNLVQETVIEALRRAFNATKNMVAQGGDPNTLDREEMRIMLVYLERFFQLLDMFNVIELDKGKPATFKQGGNEMPVCVREKDFALAIPVVRSWGVTIEGRAPDIFAELNKGLGKMGFDEFAHWALKTSLGFGEAAIGNTAVSFAAILTPEQQARYDGLQYKSVQQKEAEEAKALLEAGISGAKAQMAKNAADKQAAMDLLKVLKPGDRGYPTVAARGAPPSSLAGRQ</sequence>
<comment type="caution">
    <text evidence="1">The sequence shown here is derived from an EMBL/GenBank/DDBJ whole genome shotgun (WGS) entry which is preliminary data.</text>
</comment>
<protein>
    <submittedName>
        <fullName evidence="1">Flagellar calcium-binding protein</fullName>
    </submittedName>
</protein>